<gene>
    <name evidence="6" type="ORF">FPZ52_10235</name>
</gene>
<accession>A0A5B8I9Z8</accession>
<feature type="domain" description="CENP-V/GFA" evidence="5">
    <location>
        <begin position="4"/>
        <end position="117"/>
    </location>
</feature>
<evidence type="ECO:0000259" key="5">
    <source>
        <dbReference type="PROSITE" id="PS51891"/>
    </source>
</evidence>
<dbReference type="KEGG" id="lit:FPZ52_10235"/>
<keyword evidence="3" id="KW-0862">Zinc</keyword>
<dbReference type="AlphaFoldDB" id="A0A5B8I9Z8"/>
<evidence type="ECO:0000256" key="3">
    <source>
        <dbReference type="ARBA" id="ARBA00022833"/>
    </source>
</evidence>
<dbReference type="EMBL" id="CP042261">
    <property type="protein sequence ID" value="QDY69956.1"/>
    <property type="molecule type" value="Genomic_DNA"/>
</dbReference>
<evidence type="ECO:0000313" key="6">
    <source>
        <dbReference type="EMBL" id="QDY69956.1"/>
    </source>
</evidence>
<proteinExistence type="inferred from homology"/>
<evidence type="ECO:0000256" key="2">
    <source>
        <dbReference type="ARBA" id="ARBA00022723"/>
    </source>
</evidence>
<dbReference type="PROSITE" id="PS51891">
    <property type="entry name" value="CENP_V_GFA"/>
    <property type="match status" value="1"/>
</dbReference>
<dbReference type="OrthoDB" id="9807246at2"/>
<evidence type="ECO:0000256" key="1">
    <source>
        <dbReference type="ARBA" id="ARBA00005495"/>
    </source>
</evidence>
<keyword evidence="4" id="KW-0456">Lyase</keyword>
<evidence type="ECO:0000313" key="7">
    <source>
        <dbReference type="Proteomes" id="UP000318483"/>
    </source>
</evidence>
<sequence length="142" mass="15344">MTNRTGRCLCGAVSFTAKGAHDSFDVCHCEMCRRWAAGPMLAIESDSVDFEGEENIGIFTSSDWAERGFCKKCGTSLFYRLTIGSGETHVSAGALDDLAGMDLSKEIFIDRKPEGYAFAGDRPRLTEAEVFAAAGQSETGDH</sequence>
<keyword evidence="7" id="KW-1185">Reference proteome</keyword>
<protein>
    <submittedName>
        <fullName evidence="6">GFA family protein</fullName>
    </submittedName>
</protein>
<organism evidence="6 7">
    <name type="scientific">Qingshengfaniella alkalisoli</name>
    <dbReference type="NCBI Taxonomy" id="2599296"/>
    <lineage>
        <taxon>Bacteria</taxon>
        <taxon>Pseudomonadati</taxon>
        <taxon>Pseudomonadota</taxon>
        <taxon>Alphaproteobacteria</taxon>
        <taxon>Rhodobacterales</taxon>
        <taxon>Paracoccaceae</taxon>
        <taxon>Qingshengfaniella</taxon>
    </lineage>
</organism>
<dbReference type="Pfam" id="PF04828">
    <property type="entry name" value="GFA"/>
    <property type="match status" value="1"/>
</dbReference>
<name>A0A5B8I9Z8_9RHOB</name>
<dbReference type="PANTHER" id="PTHR33337:SF40">
    <property type="entry name" value="CENP-V_GFA DOMAIN-CONTAINING PROTEIN-RELATED"/>
    <property type="match status" value="1"/>
</dbReference>
<keyword evidence="2" id="KW-0479">Metal-binding</keyword>
<dbReference type="PANTHER" id="PTHR33337">
    <property type="entry name" value="GFA DOMAIN-CONTAINING PROTEIN"/>
    <property type="match status" value="1"/>
</dbReference>
<dbReference type="GO" id="GO:0016846">
    <property type="term" value="F:carbon-sulfur lyase activity"/>
    <property type="evidence" value="ECO:0007669"/>
    <property type="project" value="InterPro"/>
</dbReference>
<dbReference type="RefSeq" id="WP_146365332.1">
    <property type="nucleotide sequence ID" value="NZ_CP042261.1"/>
</dbReference>
<dbReference type="Proteomes" id="UP000318483">
    <property type="component" value="Chromosome"/>
</dbReference>
<comment type="similarity">
    <text evidence="1">Belongs to the Gfa family.</text>
</comment>
<dbReference type="InterPro" id="IPR006913">
    <property type="entry name" value="CENP-V/GFA"/>
</dbReference>
<dbReference type="InterPro" id="IPR011057">
    <property type="entry name" value="Mss4-like_sf"/>
</dbReference>
<evidence type="ECO:0000256" key="4">
    <source>
        <dbReference type="ARBA" id="ARBA00023239"/>
    </source>
</evidence>
<dbReference type="GO" id="GO:0046872">
    <property type="term" value="F:metal ion binding"/>
    <property type="evidence" value="ECO:0007669"/>
    <property type="project" value="UniProtKB-KW"/>
</dbReference>
<dbReference type="Gene3D" id="3.90.1590.10">
    <property type="entry name" value="glutathione-dependent formaldehyde- activating enzyme (gfa)"/>
    <property type="match status" value="1"/>
</dbReference>
<dbReference type="SUPFAM" id="SSF51316">
    <property type="entry name" value="Mss4-like"/>
    <property type="match status" value="1"/>
</dbReference>
<reference evidence="6 7" key="1">
    <citation type="submission" date="2019-07" db="EMBL/GenBank/DDBJ databases">
        <title>Litoreibacter alkalisoli sp. nov., isolated from saline-alkaline soil.</title>
        <authorList>
            <person name="Wang S."/>
            <person name="Xu L."/>
            <person name="Xing Y.-T."/>
            <person name="Sun J.-Q."/>
        </authorList>
    </citation>
    <scope>NUCLEOTIDE SEQUENCE [LARGE SCALE GENOMIC DNA]</scope>
    <source>
        <strain evidence="6 7">LN3S51</strain>
    </source>
</reference>